<reference evidence="3" key="1">
    <citation type="submission" date="2016-06" db="EMBL/GenBank/DDBJ databases">
        <title>Parallel loss of symbiosis genes in relatives of nitrogen-fixing non-legume Parasponia.</title>
        <authorList>
            <person name="Van Velzen R."/>
            <person name="Holmer R."/>
            <person name="Bu F."/>
            <person name="Rutten L."/>
            <person name="Van Zeijl A."/>
            <person name="Liu W."/>
            <person name="Santuari L."/>
            <person name="Cao Q."/>
            <person name="Sharma T."/>
            <person name="Shen D."/>
            <person name="Roswanjaya Y."/>
            <person name="Wardhani T."/>
            <person name="Kalhor M.S."/>
            <person name="Jansen J."/>
            <person name="Van den Hoogen J."/>
            <person name="Gungor B."/>
            <person name="Hartog M."/>
            <person name="Hontelez J."/>
            <person name="Verver J."/>
            <person name="Yang W.-C."/>
            <person name="Schijlen E."/>
            <person name="Repin R."/>
            <person name="Schilthuizen M."/>
            <person name="Schranz E."/>
            <person name="Heidstra R."/>
            <person name="Miyata K."/>
            <person name="Fedorova E."/>
            <person name="Kohlen W."/>
            <person name="Bisseling T."/>
            <person name="Smit S."/>
            <person name="Geurts R."/>
        </authorList>
    </citation>
    <scope>NUCLEOTIDE SEQUENCE [LARGE SCALE GENOMIC DNA]</scope>
    <source>
        <strain evidence="3">cv. WU1-14</strain>
    </source>
</reference>
<dbReference type="Proteomes" id="UP000237105">
    <property type="component" value="Unassembled WGS sequence"/>
</dbReference>
<feature type="region of interest" description="Disordered" evidence="1">
    <location>
        <begin position="79"/>
        <end position="99"/>
    </location>
</feature>
<dbReference type="EMBL" id="JXTB01000025">
    <property type="protein sequence ID" value="PON75035.1"/>
    <property type="molecule type" value="Genomic_DNA"/>
</dbReference>
<organism evidence="2 3">
    <name type="scientific">Parasponia andersonii</name>
    <name type="common">Sponia andersonii</name>
    <dbReference type="NCBI Taxonomy" id="3476"/>
    <lineage>
        <taxon>Eukaryota</taxon>
        <taxon>Viridiplantae</taxon>
        <taxon>Streptophyta</taxon>
        <taxon>Embryophyta</taxon>
        <taxon>Tracheophyta</taxon>
        <taxon>Spermatophyta</taxon>
        <taxon>Magnoliopsida</taxon>
        <taxon>eudicotyledons</taxon>
        <taxon>Gunneridae</taxon>
        <taxon>Pentapetalae</taxon>
        <taxon>rosids</taxon>
        <taxon>fabids</taxon>
        <taxon>Rosales</taxon>
        <taxon>Cannabaceae</taxon>
        <taxon>Parasponia</taxon>
    </lineage>
</organism>
<name>A0A2P5DP29_PARAD</name>
<sequence>MRTPSKKRMEEKKTPFQKSADLKLKKSIEEDAKALINIIDKFWDLIMLFTEWMFHLLHALGLSQDNFNLSQVLLGQREEDFNESQDPLDPRHMVIDSRS</sequence>
<evidence type="ECO:0000313" key="2">
    <source>
        <dbReference type="EMBL" id="PON75035.1"/>
    </source>
</evidence>
<keyword evidence="3" id="KW-1185">Reference proteome</keyword>
<evidence type="ECO:0000256" key="1">
    <source>
        <dbReference type="SAM" id="MobiDB-lite"/>
    </source>
</evidence>
<evidence type="ECO:0000313" key="3">
    <source>
        <dbReference type="Proteomes" id="UP000237105"/>
    </source>
</evidence>
<comment type="caution">
    <text evidence="2">The sequence shown here is derived from an EMBL/GenBank/DDBJ whole genome shotgun (WGS) entry which is preliminary data.</text>
</comment>
<dbReference type="AlphaFoldDB" id="A0A2P5DP29"/>
<feature type="compositionally biased region" description="Basic and acidic residues" evidence="1">
    <location>
        <begin position="88"/>
        <end position="99"/>
    </location>
</feature>
<proteinExistence type="predicted"/>
<accession>A0A2P5DP29</accession>
<gene>
    <name evidence="2" type="ORF">PanWU01x14_043870</name>
</gene>
<protein>
    <submittedName>
        <fullName evidence="2">Uncharacterized protein</fullName>
    </submittedName>
</protein>